<evidence type="ECO:0000313" key="1">
    <source>
        <dbReference type="EnsemblMetazoa" id="tetur01g04760.1"/>
    </source>
</evidence>
<sequence length="47" mass="5771">MVQNEYWRQSLFETSNKPIINVEEFVEFVNERKTAYFNSLRRLIGSW</sequence>
<dbReference type="EnsemblMetazoa" id="tetur01g04760.1">
    <property type="protein sequence ID" value="tetur01g04760.1"/>
    <property type="gene ID" value="tetur01g04760"/>
</dbReference>
<dbReference type="HOGENOM" id="CLU_3175988_0_0_1"/>
<dbReference type="EMBL" id="CAEY01000442">
    <property type="status" value="NOT_ANNOTATED_CDS"/>
    <property type="molecule type" value="Genomic_DNA"/>
</dbReference>
<dbReference type="AlphaFoldDB" id="T1JQW9"/>
<reference evidence="1" key="2">
    <citation type="submission" date="2015-06" db="UniProtKB">
        <authorList>
            <consortium name="EnsemblMetazoa"/>
        </authorList>
    </citation>
    <scope>IDENTIFICATION</scope>
</reference>
<protein>
    <submittedName>
        <fullName evidence="1">Uncharacterized protein</fullName>
    </submittedName>
</protein>
<proteinExistence type="predicted"/>
<dbReference type="Proteomes" id="UP000015104">
    <property type="component" value="Unassembled WGS sequence"/>
</dbReference>
<evidence type="ECO:0000313" key="2">
    <source>
        <dbReference type="Proteomes" id="UP000015104"/>
    </source>
</evidence>
<name>T1JQW9_TETUR</name>
<keyword evidence="2" id="KW-1185">Reference proteome</keyword>
<organism evidence="1 2">
    <name type="scientific">Tetranychus urticae</name>
    <name type="common">Two-spotted spider mite</name>
    <dbReference type="NCBI Taxonomy" id="32264"/>
    <lineage>
        <taxon>Eukaryota</taxon>
        <taxon>Metazoa</taxon>
        <taxon>Ecdysozoa</taxon>
        <taxon>Arthropoda</taxon>
        <taxon>Chelicerata</taxon>
        <taxon>Arachnida</taxon>
        <taxon>Acari</taxon>
        <taxon>Acariformes</taxon>
        <taxon>Trombidiformes</taxon>
        <taxon>Prostigmata</taxon>
        <taxon>Eleutherengona</taxon>
        <taxon>Raphignathae</taxon>
        <taxon>Tetranychoidea</taxon>
        <taxon>Tetranychidae</taxon>
        <taxon>Tetranychus</taxon>
    </lineage>
</organism>
<reference evidence="2" key="1">
    <citation type="submission" date="2011-08" db="EMBL/GenBank/DDBJ databases">
        <authorList>
            <person name="Rombauts S."/>
        </authorList>
    </citation>
    <scope>NUCLEOTIDE SEQUENCE</scope>
    <source>
        <strain evidence="2">London</strain>
    </source>
</reference>
<accession>T1JQW9</accession>